<organism evidence="1 2">
    <name type="scientific">Paramecium sonneborni</name>
    <dbReference type="NCBI Taxonomy" id="65129"/>
    <lineage>
        <taxon>Eukaryota</taxon>
        <taxon>Sar</taxon>
        <taxon>Alveolata</taxon>
        <taxon>Ciliophora</taxon>
        <taxon>Intramacronucleata</taxon>
        <taxon>Oligohymenophorea</taxon>
        <taxon>Peniculida</taxon>
        <taxon>Parameciidae</taxon>
        <taxon>Paramecium</taxon>
    </lineage>
</organism>
<comment type="caution">
    <text evidence="1">The sequence shown here is derived from an EMBL/GenBank/DDBJ whole genome shotgun (WGS) entry which is preliminary data.</text>
</comment>
<dbReference type="EMBL" id="CAJJDN010000231">
    <property type="protein sequence ID" value="CAD8129586.1"/>
    <property type="molecule type" value="Genomic_DNA"/>
</dbReference>
<protein>
    <submittedName>
        <fullName evidence="1">Uncharacterized protein</fullName>
    </submittedName>
</protein>
<sequence length="188" mass="22854">MQKLVSASCIKSYHYNINIQKICVLDRNNQKKNLVGLSYGKLYYKHSIWKRIGSLQFKSQSLTFQWKTIQNLRNLYNNHLDFWIFSQCSFRSQKFYFSKQNSDSLNNVLCINNQDYQKCLTIAIKTLLTTKDKKVIIIERTWILYDRYSRDLLDLQIIKKTYLNFIRFKYIRKYILNIKMWRKLLTIT</sequence>
<gene>
    <name evidence="1" type="ORF">PSON_ATCC_30995.1.T2310017</name>
</gene>
<accession>A0A8S1RN09</accession>
<keyword evidence="2" id="KW-1185">Reference proteome</keyword>
<evidence type="ECO:0000313" key="1">
    <source>
        <dbReference type="EMBL" id="CAD8129586.1"/>
    </source>
</evidence>
<evidence type="ECO:0000313" key="2">
    <source>
        <dbReference type="Proteomes" id="UP000692954"/>
    </source>
</evidence>
<name>A0A8S1RN09_9CILI</name>
<dbReference type="Proteomes" id="UP000692954">
    <property type="component" value="Unassembled WGS sequence"/>
</dbReference>
<proteinExistence type="predicted"/>
<dbReference type="AlphaFoldDB" id="A0A8S1RN09"/>
<reference evidence="1" key="1">
    <citation type="submission" date="2021-01" db="EMBL/GenBank/DDBJ databases">
        <authorList>
            <consortium name="Genoscope - CEA"/>
            <person name="William W."/>
        </authorList>
    </citation>
    <scope>NUCLEOTIDE SEQUENCE</scope>
</reference>